<evidence type="ECO:0000256" key="9">
    <source>
        <dbReference type="ARBA" id="ARBA00023160"/>
    </source>
</evidence>
<dbReference type="InterPro" id="IPR009078">
    <property type="entry name" value="Ferritin-like_SF"/>
</dbReference>
<keyword evidence="9" id="KW-0275">Fatty acid biosynthesis</keyword>
<keyword evidence="7" id="KW-0408">Iron</keyword>
<reference evidence="10 11" key="1">
    <citation type="submission" date="2018-07" db="EMBL/GenBank/DDBJ databases">
        <title>Dyella tabacisoli L4-6T, whole genome shotgun sequence.</title>
        <authorList>
            <person name="Zhou X.-K."/>
            <person name="Li W.-J."/>
            <person name="Duan Y.-Q."/>
        </authorList>
    </citation>
    <scope>NUCLEOTIDE SEQUENCE [LARGE SCALE GENOMIC DNA]</scope>
    <source>
        <strain evidence="10 11">L4-6</strain>
    </source>
</reference>
<evidence type="ECO:0000313" key="11">
    <source>
        <dbReference type="Proteomes" id="UP000253782"/>
    </source>
</evidence>
<keyword evidence="5" id="KW-0276">Fatty acid metabolism</keyword>
<dbReference type="EMBL" id="QQAH01000011">
    <property type="protein sequence ID" value="RDD81310.1"/>
    <property type="molecule type" value="Genomic_DNA"/>
</dbReference>
<evidence type="ECO:0000256" key="3">
    <source>
        <dbReference type="ARBA" id="ARBA00022516"/>
    </source>
</evidence>
<evidence type="ECO:0000256" key="4">
    <source>
        <dbReference type="ARBA" id="ARBA00022723"/>
    </source>
</evidence>
<evidence type="ECO:0000256" key="1">
    <source>
        <dbReference type="ARBA" id="ARBA00001954"/>
    </source>
</evidence>
<dbReference type="Pfam" id="PF03405">
    <property type="entry name" value="FA_desaturase_2"/>
    <property type="match status" value="1"/>
</dbReference>
<dbReference type="InterPro" id="IPR012348">
    <property type="entry name" value="RNR-like"/>
</dbReference>
<evidence type="ECO:0000256" key="2">
    <source>
        <dbReference type="ARBA" id="ARBA00008749"/>
    </source>
</evidence>
<sequence length="311" mass="35505">MDLTWIEVGVIAQPALSNLQIPSIVEETFMTAQVKDIFNDLSYYSLFDVAEKARWLMRDIDWEHIDKSVVTPELIEMVKIITFGELTTYSATRSFMTMFEDDIDFTQWLAVWLYEETKHPHALTKWLAMNGEKLSGKYLMDGRTITPMTKSKTEMLTFNVISEIVAGNMYLATADTVTEPVLKDIASKLAKDEMRHSVGFENYTRKTIAESADPDYEKGIVLRSAWVFLQGEQFINHPVFETVRNLDSILGEAVIKKIRKQIVSRIGKLAGVEIAEPEQIYSVYTKFKADYRAKHKTKISTADMMANAPEA</sequence>
<evidence type="ECO:0000256" key="8">
    <source>
        <dbReference type="ARBA" id="ARBA00023098"/>
    </source>
</evidence>
<dbReference type="CDD" id="cd00657">
    <property type="entry name" value="Ferritin_like"/>
    <property type="match status" value="1"/>
</dbReference>
<dbReference type="SUPFAM" id="SSF47240">
    <property type="entry name" value="Ferritin-like"/>
    <property type="match status" value="1"/>
</dbReference>
<dbReference type="InterPro" id="IPR005067">
    <property type="entry name" value="Fatty_acid_desaturase-2"/>
</dbReference>
<evidence type="ECO:0000256" key="7">
    <source>
        <dbReference type="ARBA" id="ARBA00023004"/>
    </source>
</evidence>
<dbReference type="Gene3D" id="1.10.620.20">
    <property type="entry name" value="Ribonucleotide Reductase, subunit A"/>
    <property type="match status" value="1"/>
</dbReference>
<comment type="similarity">
    <text evidence="2">Belongs to the fatty acid desaturase type 2 family.</text>
</comment>
<dbReference type="Proteomes" id="UP000253782">
    <property type="component" value="Unassembled WGS sequence"/>
</dbReference>
<protein>
    <submittedName>
        <fullName evidence="10">Ferritin-like domain-containing protein</fullName>
    </submittedName>
</protein>
<organism evidence="10 11">
    <name type="scientific">Dyella tabacisoli</name>
    <dbReference type="NCBI Taxonomy" id="2282381"/>
    <lineage>
        <taxon>Bacteria</taxon>
        <taxon>Pseudomonadati</taxon>
        <taxon>Pseudomonadota</taxon>
        <taxon>Gammaproteobacteria</taxon>
        <taxon>Lysobacterales</taxon>
        <taxon>Rhodanobacteraceae</taxon>
        <taxon>Dyella</taxon>
    </lineage>
</organism>
<comment type="cofactor">
    <cofactor evidence="1">
        <name>Fe(2+)</name>
        <dbReference type="ChEBI" id="CHEBI:29033"/>
    </cofactor>
</comment>
<evidence type="ECO:0000256" key="5">
    <source>
        <dbReference type="ARBA" id="ARBA00022832"/>
    </source>
</evidence>
<dbReference type="AlphaFoldDB" id="A0A369UNW3"/>
<evidence type="ECO:0000313" key="10">
    <source>
        <dbReference type="EMBL" id="RDD81310.1"/>
    </source>
</evidence>
<dbReference type="GO" id="GO:0006633">
    <property type="term" value="P:fatty acid biosynthetic process"/>
    <property type="evidence" value="ECO:0007669"/>
    <property type="project" value="UniProtKB-KW"/>
</dbReference>
<keyword evidence="6" id="KW-0560">Oxidoreductase</keyword>
<dbReference type="GO" id="GO:0046872">
    <property type="term" value="F:metal ion binding"/>
    <property type="evidence" value="ECO:0007669"/>
    <property type="project" value="UniProtKB-KW"/>
</dbReference>
<evidence type="ECO:0000256" key="6">
    <source>
        <dbReference type="ARBA" id="ARBA00023002"/>
    </source>
</evidence>
<comment type="caution">
    <text evidence="10">The sequence shown here is derived from an EMBL/GenBank/DDBJ whole genome shotgun (WGS) entry which is preliminary data.</text>
</comment>
<gene>
    <name evidence="10" type="ORF">DVJ77_13460</name>
</gene>
<keyword evidence="3" id="KW-0444">Lipid biosynthesis</keyword>
<proteinExistence type="inferred from homology"/>
<keyword evidence="4" id="KW-0479">Metal-binding</keyword>
<accession>A0A369UNW3</accession>
<name>A0A369UNW3_9GAMM</name>
<dbReference type="OrthoDB" id="3606832at2"/>
<keyword evidence="11" id="KW-1185">Reference proteome</keyword>
<dbReference type="GO" id="GO:0045300">
    <property type="term" value="F:stearoyl-[ACP] desaturase activity"/>
    <property type="evidence" value="ECO:0007669"/>
    <property type="project" value="InterPro"/>
</dbReference>
<keyword evidence="8" id="KW-0443">Lipid metabolism</keyword>